<evidence type="ECO:0000313" key="2">
    <source>
        <dbReference type="Proteomes" id="UP000466586"/>
    </source>
</evidence>
<dbReference type="Gene3D" id="1.25.40.390">
    <property type="match status" value="1"/>
</dbReference>
<protein>
    <submittedName>
        <fullName evidence="1">SusD/RagB family nutrient-binding outer membrane lipoprotein</fullName>
    </submittedName>
</protein>
<keyword evidence="1" id="KW-0449">Lipoprotein</keyword>
<organism evidence="1 2">
    <name type="scientific">Hufsiella arboris</name>
    <dbReference type="NCBI Taxonomy" id="2695275"/>
    <lineage>
        <taxon>Bacteria</taxon>
        <taxon>Pseudomonadati</taxon>
        <taxon>Bacteroidota</taxon>
        <taxon>Sphingobacteriia</taxon>
        <taxon>Sphingobacteriales</taxon>
        <taxon>Sphingobacteriaceae</taxon>
        <taxon>Hufsiella</taxon>
    </lineage>
</organism>
<gene>
    <name evidence="1" type="ORF">GS399_12835</name>
</gene>
<dbReference type="InterPro" id="IPR011990">
    <property type="entry name" value="TPR-like_helical_dom_sf"/>
</dbReference>
<accession>A0A7K1YBB1</accession>
<comment type="caution">
    <text evidence="1">The sequence shown here is derived from an EMBL/GenBank/DDBJ whole genome shotgun (WGS) entry which is preliminary data.</text>
</comment>
<reference evidence="1 2" key="1">
    <citation type="submission" date="2019-11" db="EMBL/GenBank/DDBJ databases">
        <title>Pedobacter sp. HMF7647 Genome sequencing and assembly.</title>
        <authorList>
            <person name="Kang H."/>
            <person name="Kim H."/>
            <person name="Joh K."/>
        </authorList>
    </citation>
    <scope>NUCLEOTIDE SEQUENCE [LARGE SCALE GENOMIC DNA]</scope>
    <source>
        <strain evidence="1 2">HMF7647</strain>
    </source>
</reference>
<dbReference type="SUPFAM" id="SSF48452">
    <property type="entry name" value="TPR-like"/>
    <property type="match status" value="1"/>
</dbReference>
<name>A0A7K1YBB1_9SPHI</name>
<keyword evidence="2" id="KW-1185">Reference proteome</keyword>
<dbReference type="PROSITE" id="PS51257">
    <property type="entry name" value="PROKAR_LIPOPROTEIN"/>
    <property type="match status" value="1"/>
</dbReference>
<evidence type="ECO:0000313" key="1">
    <source>
        <dbReference type="EMBL" id="MXV51863.1"/>
    </source>
</evidence>
<proteinExistence type="predicted"/>
<dbReference type="InterPro" id="IPR041662">
    <property type="entry name" value="SusD-like_2"/>
</dbReference>
<dbReference type="AlphaFoldDB" id="A0A7K1YBB1"/>
<dbReference type="Pfam" id="PF12771">
    <property type="entry name" value="SusD-like_2"/>
    <property type="match status" value="1"/>
</dbReference>
<sequence>MKKRLIYLIAAASFMASCTKDFDDINTNPNKTTADLFNPNYLMSQAQLQFSQTGYDQLLFQSMWTQSLASTFSYYSNGDKYVLGGSGTSYYSRTWNRGYGALTLVDEMKNLVAGKPEYNNLDNCGTILRVMFIQRVTDLYGDVPYSEEGQGKTGNTTPKFDSQKDIYTAMLTQLEAASAALDVSKDKPTSDLFYGGDIAKWKRLANTLMLHAAMRLVKVDPGTAQKYAEKAYAAGTMTSIADNAFVRTDNANGNANDNTNAYLVTDDFREVRWAKTLMDYMLSNNDPRVSAIAEISAGTGKAANEKQSAGISTYEVQIGMPNGYDLNGGATDISKAPGYPGVSPADPTVANDAAAPDGKYSRPRYAVYGDRSASNIILTYGESELLLAEAATRGWNTGAAATHFSNALTADMLTLTQLNSTPAAVVDAGSIASYVAAHPLVPATALQQINMEYWVHTSATFNFNETFANWRRSGFPVLTPVSYPGQYIAGGIPRRMPYPITLPQTNGANFQAAVSAMGGDTFSTRVWWDK</sequence>
<dbReference type="EMBL" id="WVHT01000005">
    <property type="protein sequence ID" value="MXV51863.1"/>
    <property type="molecule type" value="Genomic_DNA"/>
</dbReference>
<dbReference type="Proteomes" id="UP000466586">
    <property type="component" value="Unassembled WGS sequence"/>
</dbReference>
<dbReference type="RefSeq" id="WP_160845037.1">
    <property type="nucleotide sequence ID" value="NZ_WVHT01000005.1"/>
</dbReference>